<proteinExistence type="predicted"/>
<dbReference type="Gene3D" id="1.25.40.10">
    <property type="entry name" value="Tetratricopeptide repeat domain"/>
    <property type="match status" value="2"/>
</dbReference>
<dbReference type="InterPro" id="IPR019734">
    <property type="entry name" value="TPR_rpt"/>
</dbReference>
<feature type="repeat" description="TPR" evidence="3">
    <location>
        <begin position="402"/>
        <end position="435"/>
    </location>
</feature>
<protein>
    <submittedName>
        <fullName evidence="4">Uncharacterized protein</fullName>
    </submittedName>
</protein>
<dbReference type="SMART" id="SM00028">
    <property type="entry name" value="TPR"/>
    <property type="match status" value="10"/>
</dbReference>
<evidence type="ECO:0000256" key="1">
    <source>
        <dbReference type="ARBA" id="ARBA00022737"/>
    </source>
</evidence>
<dbReference type="Pfam" id="PF13432">
    <property type="entry name" value="TPR_16"/>
    <property type="match status" value="1"/>
</dbReference>
<dbReference type="SUPFAM" id="SSF48452">
    <property type="entry name" value="TPR-like"/>
    <property type="match status" value="2"/>
</dbReference>
<dbReference type="PANTHER" id="PTHR44186">
    <property type="match status" value="1"/>
</dbReference>
<dbReference type="InterPro" id="IPR011990">
    <property type="entry name" value="TPR-like_helical_dom_sf"/>
</dbReference>
<evidence type="ECO:0000256" key="3">
    <source>
        <dbReference type="PROSITE-ProRule" id="PRU00339"/>
    </source>
</evidence>
<evidence type="ECO:0000256" key="2">
    <source>
        <dbReference type="ARBA" id="ARBA00022803"/>
    </source>
</evidence>
<evidence type="ECO:0000313" key="4">
    <source>
        <dbReference type="EMBL" id="OGW98340.1"/>
    </source>
</evidence>
<comment type="caution">
    <text evidence="4">The sequence shown here is derived from an EMBL/GenBank/DDBJ whole genome shotgun (WGS) entry which is preliminary data.</text>
</comment>
<keyword evidence="1" id="KW-0677">Repeat</keyword>
<dbReference type="PROSITE" id="PS50005">
    <property type="entry name" value="TPR"/>
    <property type="match status" value="5"/>
</dbReference>
<sequence>MQNILAFNGYSSKIRTLNSKELIMNKHKRHFRLMILCFTTALSFFSFNSVVLTQPVVREVRLGVAVSKSLSTDQKWKENFHAKVVESSKIFEKEIGVSFRPEIFWDWTPSNEEGDPEELLTELKKAHPLDSVDAVIGVRRVFGMLTTEQLEDIRALNDTQLFSGYILLAMPRKALASIRQEEVLAYVFAKLFGAIDSDAPHSVMKPVYNKSSLGIDDYNKEILLMTRNLNFKEGTKSLSKETINKIVEQYEKAAPSGMNAKFYDSLGQVYMQLGRNENAADAWLKGIDTDPANIGLYRDLADLYLQMGKSQEATNLILKGTQLDGQKIDVHQKADLLDFLGEIYMSRGDLDLAYQTWKQCMDLVPKHVGALVHIGILQLNEGKVDQAITIFNQASVADPENPLVLSGLAMISRSKGEFNKAIQLFRRALEQSPKQTKRGDLKIYDIDQPSFILGEMGLAYVQIKDFQRATSAIKQSCQMNPSMDCHRQLGEMYFQMERWDECIRELSAVIQVKKDDVKLFGVLGVALAKKGDFQRAVSLFREGLNYATSKGQKADLHRNLANLYSSANQFELAEREYLFAINSDSKNIDIYLGFVDLYIRNNMKPKASFYLQQAFKINPQDKRIKELQAKL</sequence>
<reference evidence="4 5" key="1">
    <citation type="journal article" date="2016" name="Nat. Commun.">
        <title>Thousands of microbial genomes shed light on interconnected biogeochemical processes in an aquifer system.</title>
        <authorList>
            <person name="Anantharaman K."/>
            <person name="Brown C.T."/>
            <person name="Hug L.A."/>
            <person name="Sharon I."/>
            <person name="Castelle C.J."/>
            <person name="Probst A.J."/>
            <person name="Thomas B.C."/>
            <person name="Singh A."/>
            <person name="Wilkins M.J."/>
            <person name="Karaoz U."/>
            <person name="Brodie E.L."/>
            <person name="Williams K.H."/>
            <person name="Hubbard S.S."/>
            <person name="Banfield J.F."/>
        </authorList>
    </citation>
    <scope>NUCLEOTIDE SEQUENCE [LARGE SCALE GENOMIC DNA]</scope>
</reference>
<feature type="repeat" description="TPR" evidence="3">
    <location>
        <begin position="334"/>
        <end position="367"/>
    </location>
</feature>
<keyword evidence="2 3" id="KW-0802">TPR repeat</keyword>
<evidence type="ECO:0000313" key="5">
    <source>
        <dbReference type="Proteomes" id="UP000178187"/>
    </source>
</evidence>
<feature type="repeat" description="TPR" evidence="3">
    <location>
        <begin position="450"/>
        <end position="483"/>
    </location>
</feature>
<name>A0A1G1KZM1_9BACT</name>
<organism evidence="4 5">
    <name type="scientific">Candidatus Danuiimicrobium aquiferis</name>
    <dbReference type="NCBI Taxonomy" id="1801832"/>
    <lineage>
        <taxon>Bacteria</taxon>
        <taxon>Pseudomonadati</taxon>
        <taxon>Candidatus Omnitrophota</taxon>
        <taxon>Candidatus Danuiimicrobium</taxon>
    </lineage>
</organism>
<dbReference type="Pfam" id="PF13414">
    <property type="entry name" value="TPR_11"/>
    <property type="match status" value="1"/>
</dbReference>
<accession>A0A1G1KZM1</accession>
<dbReference type="Proteomes" id="UP000178187">
    <property type="component" value="Unassembled WGS sequence"/>
</dbReference>
<dbReference type="AlphaFoldDB" id="A0A1G1KZM1"/>
<dbReference type="EMBL" id="MHFR01000034">
    <property type="protein sequence ID" value="OGW98340.1"/>
    <property type="molecule type" value="Genomic_DNA"/>
</dbReference>
<dbReference type="PANTHER" id="PTHR44186:SF1">
    <property type="entry name" value="BARDET-BIEDL SYNDROME 4 PROTEIN"/>
    <property type="match status" value="1"/>
</dbReference>
<gene>
    <name evidence="4" type="ORF">A3G33_02575</name>
</gene>
<feature type="repeat" description="TPR" evidence="3">
    <location>
        <begin position="368"/>
        <end position="401"/>
    </location>
</feature>
<feature type="repeat" description="TPR" evidence="3">
    <location>
        <begin position="260"/>
        <end position="293"/>
    </location>
</feature>